<dbReference type="InterPro" id="IPR036891">
    <property type="entry name" value="Signal_recog_part_SRP54_M_sf"/>
</dbReference>
<dbReference type="Gene3D" id="1.20.120.140">
    <property type="entry name" value="Signal recognition particle SRP54, nucleotide-binding domain"/>
    <property type="match status" value="1"/>
</dbReference>
<comment type="domain">
    <text evidence="10">Composed of three domains: the N-terminal N domain, which is responsible for interactions with the ribosome, the central G domain, which binds GTP, and the C-terminal M domain, which binds the RNA and the signal sequence of the RNC.</text>
</comment>
<keyword evidence="10" id="KW-0963">Cytoplasm</keyword>
<dbReference type="PATRIC" id="fig|1207063.3.peg.1338"/>
<organism evidence="13 14">
    <name type="scientific">Oceanibaculum indicum P24</name>
    <dbReference type="NCBI Taxonomy" id="1207063"/>
    <lineage>
        <taxon>Bacteria</taxon>
        <taxon>Pseudomonadati</taxon>
        <taxon>Pseudomonadota</taxon>
        <taxon>Alphaproteobacteria</taxon>
        <taxon>Rhodospirillales</taxon>
        <taxon>Oceanibaculaceae</taxon>
        <taxon>Oceanibaculum</taxon>
    </lineage>
</organism>
<accession>K2KHT1</accession>
<evidence type="ECO:0000313" key="13">
    <source>
        <dbReference type="EMBL" id="EKE76855.1"/>
    </source>
</evidence>
<dbReference type="STRING" id="1207063.P24_06621"/>
<dbReference type="Proteomes" id="UP000006746">
    <property type="component" value="Unassembled WGS sequence"/>
</dbReference>
<dbReference type="InterPro" id="IPR004780">
    <property type="entry name" value="SRP"/>
</dbReference>
<dbReference type="SMART" id="SM00963">
    <property type="entry name" value="SRP54_N"/>
    <property type="match status" value="1"/>
</dbReference>
<comment type="similarity">
    <text evidence="2 10">Belongs to the GTP-binding SRP family. SRP54 subfamily.</text>
</comment>
<evidence type="ECO:0000256" key="9">
    <source>
        <dbReference type="ARBA" id="ARBA00048027"/>
    </source>
</evidence>
<proteinExistence type="inferred from homology"/>
<keyword evidence="14" id="KW-1185">Reference proteome</keyword>
<dbReference type="Pfam" id="PF02881">
    <property type="entry name" value="SRP54_N"/>
    <property type="match status" value="1"/>
</dbReference>
<evidence type="ECO:0000256" key="5">
    <source>
        <dbReference type="ARBA" id="ARBA00022884"/>
    </source>
</evidence>
<comment type="subcellular location">
    <subcellularLocation>
        <location evidence="1">Cell inner membrane</location>
        <topology evidence="1">Peripheral membrane protein</topology>
        <orientation evidence="1">Cytoplasmic side</orientation>
    </subcellularLocation>
    <subcellularLocation>
        <location evidence="10">Cytoplasm</location>
    </subcellularLocation>
    <text evidence="10">The SRP-RNC complex is targeted to the cytoplasmic membrane.</text>
</comment>
<evidence type="ECO:0000256" key="2">
    <source>
        <dbReference type="ARBA" id="ARBA00005450"/>
    </source>
</evidence>
<comment type="catalytic activity">
    <reaction evidence="9 10">
        <text>GTP + H2O = GDP + phosphate + H(+)</text>
        <dbReference type="Rhea" id="RHEA:19669"/>
        <dbReference type="ChEBI" id="CHEBI:15377"/>
        <dbReference type="ChEBI" id="CHEBI:15378"/>
        <dbReference type="ChEBI" id="CHEBI:37565"/>
        <dbReference type="ChEBI" id="CHEBI:43474"/>
        <dbReference type="ChEBI" id="CHEBI:58189"/>
        <dbReference type="EC" id="3.6.5.4"/>
    </reaction>
</comment>
<dbReference type="GO" id="GO:0005525">
    <property type="term" value="F:GTP binding"/>
    <property type="evidence" value="ECO:0007669"/>
    <property type="project" value="UniProtKB-UniRule"/>
</dbReference>
<keyword evidence="5 10" id="KW-0694">RNA-binding</keyword>
<dbReference type="Gene3D" id="3.40.50.300">
    <property type="entry name" value="P-loop containing nucleotide triphosphate hydrolases"/>
    <property type="match status" value="1"/>
</dbReference>
<dbReference type="SUPFAM" id="SSF52540">
    <property type="entry name" value="P-loop containing nucleoside triphosphate hydrolases"/>
    <property type="match status" value="1"/>
</dbReference>
<dbReference type="Pfam" id="PF00448">
    <property type="entry name" value="SRP54"/>
    <property type="match status" value="1"/>
</dbReference>
<feature type="binding site" evidence="10">
    <location>
        <begin position="107"/>
        <end position="114"/>
    </location>
    <ligand>
        <name>GTP</name>
        <dbReference type="ChEBI" id="CHEBI:37565"/>
    </ligand>
</feature>
<dbReference type="Pfam" id="PF02978">
    <property type="entry name" value="SRP_SPB"/>
    <property type="match status" value="1"/>
</dbReference>
<dbReference type="GO" id="GO:0008312">
    <property type="term" value="F:7S RNA binding"/>
    <property type="evidence" value="ECO:0007669"/>
    <property type="project" value="InterPro"/>
</dbReference>
<dbReference type="SMART" id="SM00382">
    <property type="entry name" value="AAA"/>
    <property type="match status" value="1"/>
</dbReference>
<dbReference type="InterPro" id="IPR000897">
    <property type="entry name" value="SRP54_GTPase_dom"/>
</dbReference>
<evidence type="ECO:0000256" key="6">
    <source>
        <dbReference type="ARBA" id="ARBA00023134"/>
    </source>
</evidence>
<dbReference type="AlphaFoldDB" id="K2KHT1"/>
<feature type="binding site" evidence="10">
    <location>
        <begin position="190"/>
        <end position="194"/>
    </location>
    <ligand>
        <name>GTP</name>
        <dbReference type="ChEBI" id="CHEBI:37565"/>
    </ligand>
</feature>
<sequence>MFDGLTGKLGDVFERLKRRGALSESDVQAVMREVRVALLEADVALPVVKEFITKAGEKAVGQEVLRSVTPGQMVVKIVHDQLVEMLGAEPEPVDLNAPAPVPILMVGLQGSGKTTTTGKLARRLTQRDKKKVLMASLDVHRPAAQEQLRILGEQTGVATLPIVAGEQPVSIAKRAMTVGRLQGYDVVMLDTAGRLHVDEALMAEVASVHDLVQPHEVLLVVDAMTGQDAVNVAKAFKERVGVTGIVMTRVDGDARGGAALSMRAVTGCPIKLLGVGEKMDALEDFHPQRIAGRILGMGDVVSLVEKAAETIEKDEAERLAKKMAKGDFDLDDMAAQLRQLRKLGGLGGVMGLLPGIGKMKKQLAGANIDEKQLAHQEAIISSMTKKERKDIKLLNASRRKRIAAGSGTTVQEVNRLLKQYQDMSRVMKQMGKSGMLKGMMGGLMGGGGGTPPQLPPGGLGGLGGGGLPGLPKLPGGKLPPGFGRR</sequence>
<feature type="compositionally biased region" description="Low complexity" evidence="11">
    <location>
        <begin position="469"/>
        <end position="485"/>
    </location>
</feature>
<dbReference type="InterPro" id="IPR042101">
    <property type="entry name" value="SRP54_N_sf"/>
</dbReference>
<dbReference type="PANTHER" id="PTHR11564">
    <property type="entry name" value="SIGNAL RECOGNITION PARTICLE 54K PROTEIN SRP54"/>
    <property type="match status" value="1"/>
</dbReference>
<dbReference type="HAMAP" id="MF_00306">
    <property type="entry name" value="SRP54"/>
    <property type="match status" value="1"/>
</dbReference>
<evidence type="ECO:0000313" key="14">
    <source>
        <dbReference type="Proteomes" id="UP000006746"/>
    </source>
</evidence>
<dbReference type="PANTHER" id="PTHR11564:SF5">
    <property type="entry name" value="SIGNAL RECOGNITION PARTICLE SUBUNIT SRP54"/>
    <property type="match status" value="1"/>
</dbReference>
<comment type="function">
    <text evidence="10">Involved in targeting and insertion of nascent membrane proteins into the cytoplasmic membrane. Binds to the hydrophobic signal sequence of the ribosome-nascent chain (RNC) as it emerges from the ribosomes. The SRP-RNC complex is then targeted to the cytoplasmic membrane where it interacts with the SRP receptor FtsY. Interaction with FtsY leads to the transfer of the RNC complex to the Sec translocase for insertion into the membrane, the hydrolysis of GTP by both Ffh and FtsY, and the dissociation of the SRP-FtsY complex into the individual components.</text>
</comment>
<dbReference type="EMBL" id="AMRL01000006">
    <property type="protein sequence ID" value="EKE76855.1"/>
    <property type="molecule type" value="Genomic_DNA"/>
</dbReference>
<dbReference type="NCBIfam" id="TIGR00959">
    <property type="entry name" value="ffh"/>
    <property type="match status" value="1"/>
</dbReference>
<dbReference type="CDD" id="cd18539">
    <property type="entry name" value="SRP_G"/>
    <property type="match status" value="1"/>
</dbReference>
<evidence type="ECO:0000256" key="11">
    <source>
        <dbReference type="SAM" id="MobiDB-lite"/>
    </source>
</evidence>
<dbReference type="GO" id="GO:0003924">
    <property type="term" value="F:GTPase activity"/>
    <property type="evidence" value="ECO:0007669"/>
    <property type="project" value="UniProtKB-UniRule"/>
</dbReference>
<evidence type="ECO:0000256" key="8">
    <source>
        <dbReference type="ARBA" id="ARBA00023274"/>
    </source>
</evidence>
<feature type="region of interest" description="Disordered" evidence="11">
    <location>
        <begin position="443"/>
        <end position="485"/>
    </location>
</feature>
<comment type="caution">
    <text evidence="13">The sequence shown here is derived from an EMBL/GenBank/DDBJ whole genome shotgun (WGS) entry which is preliminary data.</text>
</comment>
<dbReference type="InterPro" id="IPR003593">
    <property type="entry name" value="AAA+_ATPase"/>
</dbReference>
<dbReference type="EC" id="3.6.5.4" evidence="10"/>
<evidence type="ECO:0000256" key="3">
    <source>
        <dbReference type="ARBA" id="ARBA00022741"/>
    </source>
</evidence>
<dbReference type="GO" id="GO:0048500">
    <property type="term" value="C:signal recognition particle"/>
    <property type="evidence" value="ECO:0007669"/>
    <property type="project" value="UniProtKB-UniRule"/>
</dbReference>
<evidence type="ECO:0000256" key="7">
    <source>
        <dbReference type="ARBA" id="ARBA00023135"/>
    </source>
</evidence>
<feature type="binding site" evidence="10">
    <location>
        <begin position="248"/>
        <end position="251"/>
    </location>
    <ligand>
        <name>GTP</name>
        <dbReference type="ChEBI" id="CHEBI:37565"/>
    </ligand>
</feature>
<feature type="domain" description="SRP54-type proteins GTP-binding" evidence="12">
    <location>
        <begin position="269"/>
        <end position="282"/>
    </location>
</feature>
<keyword evidence="7 10" id="KW-0733">Signal recognition particle</keyword>
<dbReference type="eggNOG" id="COG0541">
    <property type="taxonomic scope" value="Bacteria"/>
</dbReference>
<feature type="compositionally biased region" description="Gly residues" evidence="11">
    <location>
        <begin position="457"/>
        <end position="468"/>
    </location>
</feature>
<evidence type="ECO:0000256" key="1">
    <source>
        <dbReference type="ARBA" id="ARBA00004515"/>
    </source>
</evidence>
<dbReference type="RefSeq" id="WP_008943935.1">
    <property type="nucleotide sequence ID" value="NZ_AMRL01000006.1"/>
</dbReference>
<dbReference type="InterPro" id="IPR022941">
    <property type="entry name" value="SRP54"/>
</dbReference>
<gene>
    <name evidence="10" type="primary">ffh</name>
    <name evidence="13" type="ORF">P24_06621</name>
</gene>
<dbReference type="Gene3D" id="1.10.260.30">
    <property type="entry name" value="Signal recognition particle, SRP54 subunit, M-domain"/>
    <property type="match status" value="1"/>
</dbReference>
<dbReference type="GO" id="GO:0005886">
    <property type="term" value="C:plasma membrane"/>
    <property type="evidence" value="ECO:0007669"/>
    <property type="project" value="UniProtKB-SubCell"/>
</dbReference>
<keyword evidence="6 10" id="KW-0342">GTP-binding</keyword>
<dbReference type="GO" id="GO:0006614">
    <property type="term" value="P:SRP-dependent cotranslational protein targeting to membrane"/>
    <property type="evidence" value="ECO:0007669"/>
    <property type="project" value="InterPro"/>
</dbReference>
<evidence type="ECO:0000256" key="4">
    <source>
        <dbReference type="ARBA" id="ARBA00022801"/>
    </source>
</evidence>
<dbReference type="InterPro" id="IPR004125">
    <property type="entry name" value="Signal_recog_particle_SRP54_M"/>
</dbReference>
<dbReference type="SMART" id="SM00962">
    <property type="entry name" value="SRP54"/>
    <property type="match status" value="1"/>
</dbReference>
<keyword evidence="3 10" id="KW-0547">Nucleotide-binding</keyword>
<dbReference type="InterPro" id="IPR027417">
    <property type="entry name" value="P-loop_NTPase"/>
</dbReference>
<keyword evidence="4 10" id="KW-0378">Hydrolase</keyword>
<dbReference type="InterPro" id="IPR013822">
    <property type="entry name" value="Signal_recog_particl_SRP54_hlx"/>
</dbReference>
<dbReference type="PROSITE" id="PS00300">
    <property type="entry name" value="SRP54"/>
    <property type="match status" value="1"/>
</dbReference>
<reference evidence="13 14" key="1">
    <citation type="journal article" date="2012" name="J. Bacteriol.">
        <title>Genome Sequence of Oceanibaculum indicum Type Strain P24.</title>
        <authorList>
            <person name="Lai Q."/>
            <person name="Shao Z."/>
        </authorList>
    </citation>
    <scope>NUCLEOTIDE SEQUENCE [LARGE SCALE GENOMIC DNA]</scope>
    <source>
        <strain evidence="13 14">P24</strain>
    </source>
</reference>
<evidence type="ECO:0000256" key="10">
    <source>
        <dbReference type="HAMAP-Rule" id="MF_00306"/>
    </source>
</evidence>
<protein>
    <recommendedName>
        <fullName evidence="10">Signal recognition particle protein</fullName>
        <ecNumber evidence="10">3.6.5.4</ecNumber>
    </recommendedName>
    <alternativeName>
        <fullName evidence="10">Fifty-four homolog</fullName>
    </alternativeName>
</protein>
<name>K2KHT1_9PROT</name>
<comment type="subunit">
    <text evidence="10">Part of the signal recognition particle protein translocation system, which is composed of SRP and FtsY. SRP is a ribonucleoprotein composed of Ffh and a 4.5S RNA molecule.</text>
</comment>
<dbReference type="SUPFAM" id="SSF47446">
    <property type="entry name" value="Signal peptide-binding domain"/>
    <property type="match status" value="1"/>
</dbReference>
<keyword evidence="8 10" id="KW-0687">Ribonucleoprotein</keyword>
<evidence type="ECO:0000259" key="12">
    <source>
        <dbReference type="PROSITE" id="PS00300"/>
    </source>
</evidence>